<gene>
    <name evidence="1" type="ORF">NFI95_15695</name>
</gene>
<evidence type="ECO:0000313" key="1">
    <source>
        <dbReference type="EMBL" id="MCQ8279888.1"/>
    </source>
</evidence>
<dbReference type="EMBL" id="JAMSKV010000017">
    <property type="protein sequence ID" value="MCQ8279888.1"/>
    <property type="molecule type" value="Genomic_DNA"/>
</dbReference>
<protein>
    <submittedName>
        <fullName evidence="1">Uncharacterized protein</fullName>
    </submittedName>
</protein>
<reference evidence="1 2" key="1">
    <citation type="submission" date="2022-06" db="EMBL/GenBank/DDBJ databases">
        <title>Endosaccharibacter gen. nov., sp. nov., endophytic bacteria isolated from sugarcane.</title>
        <authorList>
            <person name="Pitiwittayakul N."/>
            <person name="Yukphan P."/>
            <person name="Charoenyingcharoen P."/>
            <person name="Tanasupawat S."/>
        </authorList>
    </citation>
    <scope>NUCLEOTIDE SEQUENCE [LARGE SCALE GENOMIC DNA]</scope>
    <source>
        <strain evidence="1 2">KSS8</strain>
    </source>
</reference>
<name>A0ABT1WDK1_9PROT</name>
<organism evidence="1 2">
    <name type="scientific">Endosaccharibacter trunci</name>
    <dbReference type="NCBI Taxonomy" id="2812733"/>
    <lineage>
        <taxon>Bacteria</taxon>
        <taxon>Pseudomonadati</taxon>
        <taxon>Pseudomonadota</taxon>
        <taxon>Alphaproteobacteria</taxon>
        <taxon>Acetobacterales</taxon>
        <taxon>Acetobacteraceae</taxon>
        <taxon>Endosaccharibacter</taxon>
    </lineage>
</organism>
<evidence type="ECO:0000313" key="2">
    <source>
        <dbReference type="Proteomes" id="UP001524587"/>
    </source>
</evidence>
<dbReference type="RefSeq" id="WP_422865377.1">
    <property type="nucleotide sequence ID" value="NZ_JAMSKV010000017.1"/>
</dbReference>
<comment type="caution">
    <text evidence="1">The sequence shown here is derived from an EMBL/GenBank/DDBJ whole genome shotgun (WGS) entry which is preliminary data.</text>
</comment>
<dbReference type="Proteomes" id="UP001524587">
    <property type="component" value="Unassembled WGS sequence"/>
</dbReference>
<sequence length="89" mass="9981">MPSAIQTLAWRGFGFDGSSKKGERFCELRLGPFGLAFMQQSVMEMFAAERAKNDALAIENERLRDALETARRGDVDARLRAARMAEDVQ</sequence>
<accession>A0ABT1WDK1</accession>
<keyword evidence="2" id="KW-1185">Reference proteome</keyword>
<proteinExistence type="predicted"/>